<proteinExistence type="predicted"/>
<accession>A0A3L8PXV2</accession>
<evidence type="ECO:0000256" key="1">
    <source>
        <dbReference type="SAM" id="Phobius"/>
    </source>
</evidence>
<keyword evidence="4" id="KW-1185">Reference proteome</keyword>
<dbReference type="Pfam" id="PF01381">
    <property type="entry name" value="HTH_3"/>
    <property type="match status" value="1"/>
</dbReference>
<evidence type="ECO:0000313" key="4">
    <source>
        <dbReference type="Proteomes" id="UP000281474"/>
    </source>
</evidence>
<dbReference type="InterPro" id="IPR001387">
    <property type="entry name" value="Cro/C1-type_HTH"/>
</dbReference>
<dbReference type="SMART" id="SM00530">
    <property type="entry name" value="HTH_XRE"/>
    <property type="match status" value="1"/>
</dbReference>
<evidence type="ECO:0000259" key="2">
    <source>
        <dbReference type="PROSITE" id="PS50943"/>
    </source>
</evidence>
<evidence type="ECO:0000313" key="3">
    <source>
        <dbReference type="EMBL" id="RLV59453.1"/>
    </source>
</evidence>
<name>A0A3L8PXV2_9GAMM</name>
<feature type="transmembrane region" description="Helical" evidence="1">
    <location>
        <begin position="81"/>
        <end position="102"/>
    </location>
</feature>
<dbReference type="AlphaFoldDB" id="A0A3L8PXV2"/>
<dbReference type="PROSITE" id="PS50943">
    <property type="entry name" value="HTH_CROC1"/>
    <property type="match status" value="1"/>
</dbReference>
<gene>
    <name evidence="3" type="ORF">D5018_12200</name>
</gene>
<protein>
    <submittedName>
        <fullName evidence="3">XRE family transcriptional regulator</fullName>
    </submittedName>
</protein>
<dbReference type="EMBL" id="QZEI01000034">
    <property type="protein sequence ID" value="RLV59453.1"/>
    <property type="molecule type" value="Genomic_DNA"/>
</dbReference>
<dbReference type="Gene3D" id="1.10.260.40">
    <property type="entry name" value="lambda repressor-like DNA-binding domains"/>
    <property type="match status" value="1"/>
</dbReference>
<keyword evidence="1" id="KW-0472">Membrane</keyword>
<dbReference type="RefSeq" id="WP_121839283.1">
    <property type="nucleotide sequence ID" value="NZ_ML014783.1"/>
</dbReference>
<dbReference type="SUPFAM" id="SSF47413">
    <property type="entry name" value="lambda repressor-like DNA-binding domains"/>
    <property type="match status" value="1"/>
</dbReference>
<keyword evidence="1" id="KW-1133">Transmembrane helix</keyword>
<dbReference type="Proteomes" id="UP000281474">
    <property type="component" value="Unassembled WGS sequence"/>
</dbReference>
<dbReference type="GO" id="GO:0003677">
    <property type="term" value="F:DNA binding"/>
    <property type="evidence" value="ECO:0007669"/>
    <property type="project" value="InterPro"/>
</dbReference>
<feature type="domain" description="HTH cro/C1-type" evidence="2">
    <location>
        <begin position="8"/>
        <end position="61"/>
    </location>
</feature>
<dbReference type="InterPro" id="IPR010982">
    <property type="entry name" value="Lambda_DNA-bd_dom_sf"/>
</dbReference>
<dbReference type="CDD" id="cd00093">
    <property type="entry name" value="HTH_XRE"/>
    <property type="match status" value="1"/>
</dbReference>
<reference evidence="3 4" key="1">
    <citation type="submission" date="2018-09" db="EMBL/GenBank/DDBJ databases">
        <title>Phylogeny of the Shewanellaceae, and recommendation for two new genera, Pseudoshewanella and Parashewanella.</title>
        <authorList>
            <person name="Wang G."/>
        </authorList>
    </citation>
    <scope>NUCLEOTIDE SEQUENCE [LARGE SCALE GENOMIC DNA]</scope>
    <source>
        <strain evidence="3 4">C51</strain>
    </source>
</reference>
<keyword evidence="1" id="KW-0812">Transmembrane</keyword>
<comment type="caution">
    <text evidence="3">The sequence shown here is derived from an EMBL/GenBank/DDBJ whole genome shotgun (WGS) entry which is preliminary data.</text>
</comment>
<dbReference type="OrthoDB" id="21915at2"/>
<sequence>MDVNAKTIKEYRLVKGWTQQHLAEICGVSLRTIQRVERYGTASNDTAMGIASAFEIDISEIINLVSTKDMWPKSNNKLQHYLLVVVSLLVGMALGAGMTLFLN</sequence>
<organism evidence="3 4">
    <name type="scientific">Parashewanella curva</name>
    <dbReference type="NCBI Taxonomy" id="2338552"/>
    <lineage>
        <taxon>Bacteria</taxon>
        <taxon>Pseudomonadati</taxon>
        <taxon>Pseudomonadota</taxon>
        <taxon>Gammaproteobacteria</taxon>
        <taxon>Alteromonadales</taxon>
        <taxon>Shewanellaceae</taxon>
        <taxon>Parashewanella</taxon>
    </lineage>
</organism>